<name>A0A816DUZ9_ADIRI</name>
<dbReference type="InterPro" id="IPR051842">
    <property type="entry name" value="uS12_prolyl_hydroxylase"/>
</dbReference>
<evidence type="ECO:0000259" key="1">
    <source>
        <dbReference type="Pfam" id="PF13640"/>
    </source>
</evidence>
<dbReference type="EMBL" id="CAJNOJ010000001">
    <property type="protein sequence ID" value="CAF0719153.1"/>
    <property type="molecule type" value="Genomic_DNA"/>
</dbReference>
<evidence type="ECO:0000313" key="2">
    <source>
        <dbReference type="EMBL" id="CAF0719153.1"/>
    </source>
</evidence>
<dbReference type="PANTHER" id="PTHR12117:SF0">
    <property type="entry name" value="PROLYL 3-HYDROXYLASE OGFOD1"/>
    <property type="match status" value="1"/>
</dbReference>
<keyword evidence="4" id="KW-1185">Reference proteome</keyword>
<dbReference type="AlphaFoldDB" id="A0A816DUZ9"/>
<dbReference type="Gene3D" id="2.60.120.620">
    <property type="entry name" value="q2cbj1_9rhob like domain"/>
    <property type="match status" value="1"/>
</dbReference>
<dbReference type="OrthoDB" id="430522at2759"/>
<accession>A0A816DUZ9</accession>
<reference evidence="3" key="1">
    <citation type="submission" date="2021-02" db="EMBL/GenBank/DDBJ databases">
        <authorList>
            <person name="Nowell W R."/>
        </authorList>
    </citation>
    <scope>NUCLEOTIDE SEQUENCE</scope>
</reference>
<dbReference type="PANTHER" id="PTHR12117">
    <property type="entry name" value="HISTONE ACETYLTRANSFERASE COMPLEX"/>
    <property type="match status" value="1"/>
</dbReference>
<organism evidence="3 4">
    <name type="scientific">Adineta ricciae</name>
    <name type="common">Rotifer</name>
    <dbReference type="NCBI Taxonomy" id="249248"/>
    <lineage>
        <taxon>Eukaryota</taxon>
        <taxon>Metazoa</taxon>
        <taxon>Spiralia</taxon>
        <taxon>Gnathifera</taxon>
        <taxon>Rotifera</taxon>
        <taxon>Eurotatoria</taxon>
        <taxon>Bdelloidea</taxon>
        <taxon>Adinetida</taxon>
        <taxon>Adinetidae</taxon>
        <taxon>Adineta</taxon>
    </lineage>
</organism>
<evidence type="ECO:0000313" key="4">
    <source>
        <dbReference type="Proteomes" id="UP000663828"/>
    </source>
</evidence>
<comment type="caution">
    <text evidence="3">The sequence shown here is derived from an EMBL/GenBank/DDBJ whole genome shotgun (WGS) entry which is preliminary data.</text>
</comment>
<dbReference type="InterPro" id="IPR044862">
    <property type="entry name" value="Pro_4_hyd_alph_FE2OG_OXY"/>
</dbReference>
<dbReference type="EMBL" id="CAJNOR010009357">
    <property type="protein sequence ID" value="CAF1643814.1"/>
    <property type="molecule type" value="Genomic_DNA"/>
</dbReference>
<proteinExistence type="predicted"/>
<feature type="domain" description="Prolyl 4-hydroxylase alpha subunit Fe(2+) 2OG dioxygenase" evidence="1">
    <location>
        <begin position="133"/>
        <end position="231"/>
    </location>
</feature>
<evidence type="ECO:0000313" key="3">
    <source>
        <dbReference type="EMBL" id="CAF1643814.1"/>
    </source>
</evidence>
<dbReference type="Proteomes" id="UP000663828">
    <property type="component" value="Unassembled WGS sequence"/>
</dbReference>
<dbReference type="Pfam" id="PF13640">
    <property type="entry name" value="2OG-FeII_Oxy_3"/>
    <property type="match status" value="1"/>
</dbReference>
<protein>
    <recommendedName>
        <fullName evidence="1">Prolyl 4-hydroxylase alpha subunit Fe(2+) 2OG dioxygenase domain-containing protein</fullName>
    </recommendedName>
</protein>
<gene>
    <name evidence="2" type="ORF">EDS130_LOCUS59</name>
    <name evidence="3" type="ORF">XAT740_LOCUS53783</name>
</gene>
<sequence length="292" mass="33757">MDVNQSTSTETNGNSGLFSKGIESFGSWTNDLETLNKEFNDAKPFPNVQINDFFKPEIADALYEVFPKVSDDHKWIVYHNPIEKKHALTDFSSLPEFKQLFALLQTKEFVDIIKQISGIDNLEADPHLHGAGLHQHVPGGKLDMHLDYSIHPVTGKERRVNLIIYFTKDWKEEYGGAIELWNEDFTKCEKKLTPCFNTAMLFRTSDVSYHGLPLPIKCPEGNSRKSIAIYYVSDPRPDLTNIRYKAQFRPLPTQPVNEKLEQLYRIREKRIITKDDLETIYPDWQTDGNGFW</sequence>
<dbReference type="Proteomes" id="UP000663852">
    <property type="component" value="Unassembled WGS sequence"/>
</dbReference>